<proteinExistence type="predicted"/>
<evidence type="ECO:0000313" key="3">
    <source>
        <dbReference type="Proteomes" id="UP000035740"/>
    </source>
</evidence>
<keyword evidence="1" id="KW-0472">Membrane</keyword>
<gene>
    <name evidence="2" type="ORF">BVRB_034690</name>
</gene>
<keyword evidence="1" id="KW-0812">Transmembrane</keyword>
<dbReference type="Gramene" id="KMS65564">
    <property type="protein sequence ID" value="KMS65564"/>
    <property type="gene ID" value="BVRB_034690"/>
</dbReference>
<reference evidence="2 3" key="1">
    <citation type="journal article" date="2014" name="Nature">
        <title>The genome of the recently domesticated crop plant sugar beet (Beta vulgaris).</title>
        <authorList>
            <person name="Dohm J.C."/>
            <person name="Minoche A.E."/>
            <person name="Holtgrawe D."/>
            <person name="Capella-Gutierrez S."/>
            <person name="Zakrzewski F."/>
            <person name="Tafer H."/>
            <person name="Rupp O."/>
            <person name="Sorensen T.R."/>
            <person name="Stracke R."/>
            <person name="Reinhardt R."/>
            <person name="Goesmann A."/>
            <person name="Kraft T."/>
            <person name="Schulz B."/>
            <person name="Stadler P.F."/>
            <person name="Schmidt T."/>
            <person name="Gabaldon T."/>
            <person name="Lehrach H."/>
            <person name="Weisshaar B."/>
            <person name="Himmelbauer H."/>
        </authorList>
    </citation>
    <scope>NUCLEOTIDE SEQUENCE [LARGE SCALE GENOMIC DNA]</scope>
    <source>
        <tissue evidence="2">Taproot</tissue>
    </source>
</reference>
<keyword evidence="1" id="KW-1133">Transmembrane helix</keyword>
<feature type="non-terminal residue" evidence="2">
    <location>
        <position position="1"/>
    </location>
</feature>
<keyword evidence="3" id="KW-1185">Reference proteome</keyword>
<accession>A0A0J7YPX5</accession>
<dbReference type="AlphaFoldDB" id="A0A0J7YPX5"/>
<sequence>NQEHATTMTTGLRVVVALKLVGLASVTAWLAYLRKYYKVDSDADYGLDALGNDRDAKIQFWLVYLAIATPDLLYCWFARQAWRQRSATKANTAKNIAIVLLVVAASATAYCWSLVTGLVWTIFAVYCADESAKKYSHEAASNAGVHLTTYP</sequence>
<dbReference type="Proteomes" id="UP000035740">
    <property type="component" value="Unassembled WGS sequence"/>
</dbReference>
<evidence type="ECO:0000313" key="2">
    <source>
        <dbReference type="EMBL" id="KMS65564.1"/>
    </source>
</evidence>
<feature type="transmembrane region" description="Helical" evidence="1">
    <location>
        <begin position="58"/>
        <end position="77"/>
    </location>
</feature>
<protein>
    <submittedName>
        <fullName evidence="2">Uncharacterized protein</fullName>
    </submittedName>
</protein>
<organism evidence="2 3">
    <name type="scientific">Beta vulgaris subsp. vulgaris</name>
    <name type="common">Beet</name>
    <dbReference type="NCBI Taxonomy" id="3555"/>
    <lineage>
        <taxon>Eukaryota</taxon>
        <taxon>Viridiplantae</taxon>
        <taxon>Streptophyta</taxon>
        <taxon>Embryophyta</taxon>
        <taxon>Tracheophyta</taxon>
        <taxon>Spermatophyta</taxon>
        <taxon>Magnoliopsida</taxon>
        <taxon>eudicotyledons</taxon>
        <taxon>Gunneridae</taxon>
        <taxon>Pentapetalae</taxon>
        <taxon>Caryophyllales</taxon>
        <taxon>Chenopodiaceae</taxon>
        <taxon>Betoideae</taxon>
        <taxon>Beta</taxon>
    </lineage>
</organism>
<feature type="transmembrane region" description="Helical" evidence="1">
    <location>
        <begin position="12"/>
        <end position="32"/>
    </location>
</feature>
<feature type="transmembrane region" description="Helical" evidence="1">
    <location>
        <begin position="98"/>
        <end position="126"/>
    </location>
</feature>
<dbReference type="EMBL" id="KQ106768">
    <property type="protein sequence ID" value="KMS65564.1"/>
    <property type="molecule type" value="Genomic_DNA"/>
</dbReference>
<name>A0A0J7YPX5_BETVV</name>
<evidence type="ECO:0000256" key="1">
    <source>
        <dbReference type="SAM" id="Phobius"/>
    </source>
</evidence>